<comment type="caution">
    <text evidence="2">The sequence shown here is derived from an EMBL/GenBank/DDBJ whole genome shotgun (WGS) entry which is preliminary data.</text>
</comment>
<dbReference type="OrthoDB" id="4314040at2759"/>
<dbReference type="PANTHER" id="PTHR38111">
    <property type="entry name" value="ZN(2)-C6 FUNGAL-TYPE DOMAIN-CONTAINING PROTEIN-RELATED"/>
    <property type="match status" value="1"/>
</dbReference>
<accession>A0A0N0NP12</accession>
<keyword evidence="3" id="KW-1185">Reference proteome</keyword>
<feature type="compositionally biased region" description="Polar residues" evidence="1">
    <location>
        <begin position="8"/>
        <end position="28"/>
    </location>
</feature>
<dbReference type="AlphaFoldDB" id="A0A0N0NP12"/>
<proteinExistence type="predicted"/>
<evidence type="ECO:0000313" key="2">
    <source>
        <dbReference type="EMBL" id="KPI42211.1"/>
    </source>
</evidence>
<dbReference type="STRING" id="1664694.A0A0N0NP12"/>
<dbReference type="VEuPathDB" id="FungiDB:AB675_9743"/>
<feature type="region of interest" description="Disordered" evidence="1">
    <location>
        <begin position="1"/>
        <end position="128"/>
    </location>
</feature>
<evidence type="ECO:0000256" key="1">
    <source>
        <dbReference type="SAM" id="MobiDB-lite"/>
    </source>
</evidence>
<dbReference type="InterPro" id="IPR053178">
    <property type="entry name" value="Osmoadaptation_assoc"/>
</dbReference>
<protein>
    <submittedName>
        <fullName evidence="2">Uncharacterized protein</fullName>
    </submittedName>
</protein>
<sequence>MASKEVAQKQSSGVGQAASDTVKTVTETASSAGASLAGAFSGSLSAGGHSSNKKTTTTTSSGSQISKKEADQLYEERIEDEYAKREGGSGKQRYKFKHVNAGGGYSPPSDDNGRRSSKSSQASSVRVLSRTPSSEAGLLLSELVNKLEIKDIRFDLCWAYGSLLKEVPPRLGRNAALDAAVIALTTSCTDLAARRKPHNALIKYGSALNALRGVLNDPALATAPETLCAIYVIWICQSWLGEESPANVGHGSGIVQILATAPFRNSKDPFERMLLATIAAPVIFEGMFNPEVQLNPWVIQYVLDIESPILSEDDIKRAKPTAPGMPKVGCIMSCIVRLPDFLRYNPELLYEIRQNYLAVQETSKILRDKFTAAAAAMMDPNPEINYQDPRIPKSLRSLVPMRMHAFYQRSYALYLALEIMLNGVLRAYEPENIVLASEADQMCGEIISLCHQAAMWKPMGAGWIPLCLVAAWSASMDAMRKTELSRTWNDLWHEYMPLSIGTASYNSYNSFDALRTLALRDKSLSPYDAPSFAYV</sequence>
<dbReference type="EMBL" id="LFJN01000007">
    <property type="protein sequence ID" value="KPI42211.1"/>
    <property type="molecule type" value="Genomic_DNA"/>
</dbReference>
<feature type="compositionally biased region" description="Basic and acidic residues" evidence="1">
    <location>
        <begin position="66"/>
        <end position="88"/>
    </location>
</feature>
<organism evidence="2 3">
    <name type="scientific">Cyphellophora attinorum</name>
    <dbReference type="NCBI Taxonomy" id="1664694"/>
    <lineage>
        <taxon>Eukaryota</taxon>
        <taxon>Fungi</taxon>
        <taxon>Dikarya</taxon>
        <taxon>Ascomycota</taxon>
        <taxon>Pezizomycotina</taxon>
        <taxon>Eurotiomycetes</taxon>
        <taxon>Chaetothyriomycetidae</taxon>
        <taxon>Chaetothyriales</taxon>
        <taxon>Cyphellophoraceae</taxon>
        <taxon>Cyphellophora</taxon>
    </lineage>
</organism>
<dbReference type="GeneID" id="28742186"/>
<evidence type="ECO:0000313" key="3">
    <source>
        <dbReference type="Proteomes" id="UP000038010"/>
    </source>
</evidence>
<feature type="compositionally biased region" description="Low complexity" evidence="1">
    <location>
        <begin position="118"/>
        <end position="128"/>
    </location>
</feature>
<name>A0A0N0NP12_9EURO</name>
<gene>
    <name evidence="2" type="ORF">AB675_9743</name>
</gene>
<dbReference type="Proteomes" id="UP000038010">
    <property type="component" value="Unassembled WGS sequence"/>
</dbReference>
<dbReference type="PANTHER" id="PTHR38111:SF11">
    <property type="entry name" value="TRANSCRIPTION FACTOR DOMAIN-CONTAINING PROTEIN-RELATED"/>
    <property type="match status" value="1"/>
</dbReference>
<dbReference type="RefSeq" id="XP_018002174.1">
    <property type="nucleotide sequence ID" value="XM_018150306.1"/>
</dbReference>
<reference evidence="2 3" key="1">
    <citation type="submission" date="2015-06" db="EMBL/GenBank/DDBJ databases">
        <title>Draft genome of the ant-associated black yeast Phialophora attae CBS 131958.</title>
        <authorList>
            <person name="Moreno L.F."/>
            <person name="Stielow B.J."/>
            <person name="de Hoog S."/>
            <person name="Vicente V.A."/>
            <person name="Weiss V.A."/>
            <person name="de Vries M."/>
            <person name="Cruz L.M."/>
            <person name="Souza E.M."/>
        </authorList>
    </citation>
    <scope>NUCLEOTIDE SEQUENCE [LARGE SCALE GENOMIC DNA]</scope>
    <source>
        <strain evidence="2 3">CBS 131958</strain>
    </source>
</reference>
<feature type="compositionally biased region" description="Low complexity" evidence="1">
    <location>
        <begin position="29"/>
        <end position="65"/>
    </location>
</feature>